<dbReference type="InterPro" id="IPR014946">
    <property type="entry name" value="CRR6"/>
</dbReference>
<dbReference type="GO" id="GO:0010275">
    <property type="term" value="P:NAD(P)H dehydrogenase complex assembly"/>
    <property type="evidence" value="ECO:0007669"/>
    <property type="project" value="TreeGrafter"/>
</dbReference>
<proteinExistence type="predicted"/>
<gene>
    <name evidence="1" type="ORF">GOP47_0011914</name>
</gene>
<evidence type="ECO:0000313" key="1">
    <source>
        <dbReference type="EMBL" id="KAI5073901.1"/>
    </source>
</evidence>
<dbReference type="NCBIfam" id="NF038024">
    <property type="entry name" value="CRR6_slr1097"/>
    <property type="match status" value="1"/>
</dbReference>
<dbReference type="AlphaFoldDB" id="A0A9D4ZI90"/>
<organism evidence="1 2">
    <name type="scientific">Adiantum capillus-veneris</name>
    <name type="common">Maidenhair fern</name>
    <dbReference type="NCBI Taxonomy" id="13818"/>
    <lineage>
        <taxon>Eukaryota</taxon>
        <taxon>Viridiplantae</taxon>
        <taxon>Streptophyta</taxon>
        <taxon>Embryophyta</taxon>
        <taxon>Tracheophyta</taxon>
        <taxon>Polypodiopsida</taxon>
        <taxon>Polypodiidae</taxon>
        <taxon>Polypodiales</taxon>
        <taxon>Pteridineae</taxon>
        <taxon>Pteridaceae</taxon>
        <taxon>Vittarioideae</taxon>
        <taxon>Adiantum</taxon>
    </lineage>
</organism>
<dbReference type="Proteomes" id="UP000886520">
    <property type="component" value="Chromosome 11"/>
</dbReference>
<dbReference type="EMBL" id="JABFUD020000011">
    <property type="protein sequence ID" value="KAI5073901.1"/>
    <property type="molecule type" value="Genomic_DNA"/>
</dbReference>
<evidence type="ECO:0000313" key="2">
    <source>
        <dbReference type="Proteomes" id="UP000886520"/>
    </source>
</evidence>
<keyword evidence="2" id="KW-1185">Reference proteome</keyword>
<sequence length="109" mass="12775">MRELSEMPDVRLWFVLLDSMYPWLPVVLDWRAGELARYTAMLVPHQMKRREGLAFNPEALELFVMSKLFTVYPWLQTIKVAKPDAKVNDMLRILGYTIDAELFQLLESG</sequence>
<name>A0A9D4ZI90_ADICA</name>
<protein>
    <submittedName>
        <fullName evidence="1">Uncharacterized protein</fullName>
    </submittedName>
</protein>
<dbReference type="OrthoDB" id="1903669at2759"/>
<reference evidence="1" key="1">
    <citation type="submission" date="2021-01" db="EMBL/GenBank/DDBJ databases">
        <title>Adiantum capillus-veneris genome.</title>
        <authorList>
            <person name="Fang Y."/>
            <person name="Liao Q."/>
        </authorList>
    </citation>
    <scope>NUCLEOTIDE SEQUENCE</scope>
    <source>
        <strain evidence="1">H3</strain>
        <tissue evidence="1">Leaf</tissue>
    </source>
</reference>
<accession>A0A9D4ZI90</accession>
<dbReference type="PANTHER" id="PTHR35724:SF1">
    <property type="entry name" value="PROTEIN CHLORORESPIRATORY REDUCTION 6, CHLOROPLASTIC"/>
    <property type="match status" value="1"/>
</dbReference>
<dbReference type="PANTHER" id="PTHR35724">
    <property type="entry name" value="PROTEIN CHLORORESPIRATORY REDUCTION 6, CHLOROPLASTIC"/>
    <property type="match status" value="1"/>
</dbReference>
<dbReference type="Pfam" id="PF08847">
    <property type="entry name" value="Crr6"/>
    <property type="match status" value="1"/>
</dbReference>
<comment type="caution">
    <text evidence="1">The sequence shown here is derived from an EMBL/GenBank/DDBJ whole genome shotgun (WGS) entry which is preliminary data.</text>
</comment>